<evidence type="ECO:0000313" key="1">
    <source>
        <dbReference type="EMBL" id="ELW47290.1"/>
    </source>
</evidence>
<organism evidence="1 2">
    <name type="scientific">Tupaia chinensis</name>
    <name type="common">Chinese tree shrew</name>
    <name type="synonym">Tupaia belangeri chinensis</name>
    <dbReference type="NCBI Taxonomy" id="246437"/>
    <lineage>
        <taxon>Eukaryota</taxon>
        <taxon>Metazoa</taxon>
        <taxon>Chordata</taxon>
        <taxon>Craniata</taxon>
        <taxon>Vertebrata</taxon>
        <taxon>Euteleostomi</taxon>
        <taxon>Mammalia</taxon>
        <taxon>Eutheria</taxon>
        <taxon>Euarchontoglires</taxon>
        <taxon>Scandentia</taxon>
        <taxon>Tupaiidae</taxon>
        <taxon>Tupaia</taxon>
    </lineage>
</organism>
<dbReference type="EMBL" id="KB321130">
    <property type="protein sequence ID" value="ELW47290.1"/>
    <property type="molecule type" value="Genomic_DNA"/>
</dbReference>
<reference evidence="2" key="2">
    <citation type="journal article" date="2013" name="Nat. Commun.">
        <title>Genome of the Chinese tree shrew.</title>
        <authorList>
            <person name="Fan Y."/>
            <person name="Huang Z.Y."/>
            <person name="Cao C.C."/>
            <person name="Chen C.S."/>
            <person name="Chen Y.X."/>
            <person name="Fan D.D."/>
            <person name="He J."/>
            <person name="Hou H.L."/>
            <person name="Hu L."/>
            <person name="Hu X.T."/>
            <person name="Jiang X.T."/>
            <person name="Lai R."/>
            <person name="Lang Y.S."/>
            <person name="Liang B."/>
            <person name="Liao S.G."/>
            <person name="Mu D."/>
            <person name="Ma Y.Y."/>
            <person name="Niu Y.Y."/>
            <person name="Sun X.Q."/>
            <person name="Xia J.Q."/>
            <person name="Xiao J."/>
            <person name="Xiong Z.Q."/>
            <person name="Xu L."/>
            <person name="Yang L."/>
            <person name="Zhang Y."/>
            <person name="Zhao W."/>
            <person name="Zhao X.D."/>
            <person name="Zheng Y.T."/>
            <person name="Zhou J.M."/>
            <person name="Zhu Y.B."/>
            <person name="Zhang G.J."/>
            <person name="Wang J."/>
            <person name="Yao Y.G."/>
        </authorList>
    </citation>
    <scope>NUCLEOTIDE SEQUENCE [LARGE SCALE GENOMIC DNA]</scope>
</reference>
<dbReference type="AlphaFoldDB" id="L9J9L4"/>
<dbReference type="InParanoid" id="L9J9L4"/>
<reference evidence="2" key="1">
    <citation type="submission" date="2012-07" db="EMBL/GenBank/DDBJ databases">
        <title>Genome of the Chinese tree shrew, a rising model animal genetically related to primates.</title>
        <authorList>
            <person name="Zhang G."/>
            <person name="Fan Y."/>
            <person name="Yao Y."/>
            <person name="Huang Z."/>
        </authorList>
    </citation>
    <scope>NUCLEOTIDE SEQUENCE [LARGE SCALE GENOMIC DNA]</scope>
</reference>
<protein>
    <submittedName>
        <fullName evidence="1">Prolyl endopeptidase-like protein</fullName>
    </submittedName>
</protein>
<proteinExistence type="predicted"/>
<dbReference type="Proteomes" id="UP000011518">
    <property type="component" value="Unassembled WGS sequence"/>
</dbReference>
<name>L9J9L4_TUPCH</name>
<keyword evidence="2" id="KW-1185">Reference proteome</keyword>
<evidence type="ECO:0000313" key="2">
    <source>
        <dbReference type="Proteomes" id="UP000011518"/>
    </source>
</evidence>
<gene>
    <name evidence="1" type="ORF">TREES_T100004565</name>
</gene>
<dbReference type="STRING" id="246437.L9J9L4"/>
<sequence length="86" mass="10020">MKEILRLVFKDESFSLLQKNAIRINFTAFVRIGYQTPNIILDIQPGGNHVIEDSHKKITAQIKFLYEELGLDSTSVFEDLKKYLKF</sequence>
<accession>L9J9L4</accession>